<dbReference type="PANTHER" id="PTHR48081">
    <property type="entry name" value="AB HYDROLASE SUPERFAMILY PROTEIN C4A8.06C"/>
    <property type="match status" value="1"/>
</dbReference>
<organism evidence="5 6">
    <name type="scientific">Streptacidiphilus jiangxiensis</name>
    <dbReference type="NCBI Taxonomy" id="235985"/>
    <lineage>
        <taxon>Bacteria</taxon>
        <taxon>Bacillati</taxon>
        <taxon>Actinomycetota</taxon>
        <taxon>Actinomycetes</taxon>
        <taxon>Kitasatosporales</taxon>
        <taxon>Streptomycetaceae</taxon>
        <taxon>Streptacidiphilus</taxon>
    </lineage>
</organism>
<dbReference type="InterPro" id="IPR013094">
    <property type="entry name" value="AB_hydrolase_3"/>
</dbReference>
<dbReference type="STRING" id="235985.SAMN05414137_117101"/>
<proteinExistence type="inferred from homology"/>
<dbReference type="Pfam" id="PF07859">
    <property type="entry name" value="Abhydrolase_3"/>
    <property type="match status" value="1"/>
</dbReference>
<dbReference type="InterPro" id="IPR050300">
    <property type="entry name" value="GDXG_lipolytic_enzyme"/>
</dbReference>
<protein>
    <submittedName>
        <fullName evidence="5">Acetyl esterase</fullName>
    </submittedName>
</protein>
<keyword evidence="6" id="KW-1185">Reference proteome</keyword>
<sequence>MTSGDDALPPSARRLCDAMTAAFPDPARAPLEAAALRRAASGGVAPRGGPSRPLHAVGPCVGAPVPTRAYDPGGADGGRPLVVFLHGGGWVLSGLETHDRLCRELAARTGALVLAVDHRAAPEHRFPAAADDAAAGLGWALAEAGRLGCDPGRVVVAGDSSGGNLAAAAALALRDSPVAPGQGLAGMALVYPVLDALLDGESTTRFATGYFHTIAHQRWYWQQYLGPDGDPFHPRASPGLAPDLAGLPPTLLLLADCDPLRDESLRFARRLAVAEVPVRVDLRPGTFHGFLGCLGALPAAADALDGLAHWITERRR</sequence>
<evidence type="ECO:0000256" key="1">
    <source>
        <dbReference type="ARBA" id="ARBA00010515"/>
    </source>
</evidence>
<evidence type="ECO:0000313" key="5">
    <source>
        <dbReference type="EMBL" id="SEM04486.1"/>
    </source>
</evidence>
<keyword evidence="2" id="KW-0378">Hydrolase</keyword>
<feature type="domain" description="Alpha/beta hydrolase fold-3" evidence="4">
    <location>
        <begin position="82"/>
        <end position="291"/>
    </location>
</feature>
<dbReference type="PROSITE" id="PS01174">
    <property type="entry name" value="LIPASE_GDXG_SER"/>
    <property type="match status" value="1"/>
</dbReference>
<dbReference type="SUPFAM" id="SSF53474">
    <property type="entry name" value="alpha/beta-Hydrolases"/>
    <property type="match status" value="1"/>
</dbReference>
<dbReference type="Proteomes" id="UP000183015">
    <property type="component" value="Unassembled WGS sequence"/>
</dbReference>
<dbReference type="GO" id="GO:0016787">
    <property type="term" value="F:hydrolase activity"/>
    <property type="evidence" value="ECO:0007669"/>
    <property type="project" value="UniProtKB-KW"/>
</dbReference>
<feature type="active site" evidence="3">
    <location>
        <position position="160"/>
    </location>
</feature>
<name>A0A1H7V5L0_STRJI</name>
<evidence type="ECO:0000259" key="4">
    <source>
        <dbReference type="Pfam" id="PF07859"/>
    </source>
</evidence>
<dbReference type="PANTHER" id="PTHR48081:SF8">
    <property type="entry name" value="ALPHA_BETA HYDROLASE FOLD-3 DOMAIN-CONTAINING PROTEIN-RELATED"/>
    <property type="match status" value="1"/>
</dbReference>
<dbReference type="OrthoDB" id="128186at2"/>
<evidence type="ECO:0000313" key="6">
    <source>
        <dbReference type="Proteomes" id="UP000183015"/>
    </source>
</evidence>
<dbReference type="AlphaFoldDB" id="A0A1H7V5L0"/>
<comment type="similarity">
    <text evidence="1">Belongs to the 'GDXG' lipolytic enzyme family.</text>
</comment>
<evidence type="ECO:0000256" key="2">
    <source>
        <dbReference type="ARBA" id="ARBA00022801"/>
    </source>
</evidence>
<dbReference type="Gene3D" id="3.40.50.1820">
    <property type="entry name" value="alpha/beta hydrolase"/>
    <property type="match status" value="1"/>
</dbReference>
<reference evidence="6" key="1">
    <citation type="submission" date="2016-10" db="EMBL/GenBank/DDBJ databases">
        <authorList>
            <person name="Varghese N."/>
        </authorList>
    </citation>
    <scope>NUCLEOTIDE SEQUENCE [LARGE SCALE GENOMIC DNA]</scope>
    <source>
        <strain evidence="6">DSM 45096 / BCRC 16803 / CGMCC 4.1857 / CIP 109030 / JCM 12277 / KCTC 19219 / NBRC 100920 / 33214</strain>
    </source>
</reference>
<gene>
    <name evidence="5" type="ORF">SAMN05414137_117101</name>
</gene>
<dbReference type="InterPro" id="IPR029058">
    <property type="entry name" value="AB_hydrolase_fold"/>
</dbReference>
<dbReference type="eggNOG" id="COG0657">
    <property type="taxonomic scope" value="Bacteria"/>
</dbReference>
<dbReference type="RefSeq" id="WP_075004101.1">
    <property type="nucleotide sequence ID" value="NZ_FOAZ01000017.1"/>
</dbReference>
<evidence type="ECO:0000256" key="3">
    <source>
        <dbReference type="PROSITE-ProRule" id="PRU10038"/>
    </source>
</evidence>
<accession>A0A1H7V5L0</accession>
<dbReference type="EMBL" id="FOAZ01000017">
    <property type="protein sequence ID" value="SEM04486.1"/>
    <property type="molecule type" value="Genomic_DNA"/>
</dbReference>
<dbReference type="InterPro" id="IPR033140">
    <property type="entry name" value="Lipase_GDXG_put_SER_AS"/>
</dbReference>